<accession>A0ABU2D2N8</accession>
<sequence length="131" mass="15254">MFSDSRPFTLSDLSLMIQILAFVVLLYAIYCKRKSMAKHGKIAEVTFYLVSTSVIYMLYSRGRGFILPYYNSLLGLHMLLGTLTIFFGILFVTNRWKWKVKKYMDLEILLWTGTFLLGVTVYLLFFGLIFS</sequence>
<comment type="caution">
    <text evidence="2">The sequence shown here is derived from an EMBL/GenBank/DDBJ whole genome shotgun (WGS) entry which is preliminary data.</text>
</comment>
<dbReference type="Proteomes" id="UP001246244">
    <property type="component" value="Unassembled WGS sequence"/>
</dbReference>
<keyword evidence="1" id="KW-0812">Transmembrane</keyword>
<dbReference type="RefSeq" id="WP_310576268.1">
    <property type="nucleotide sequence ID" value="NZ_JAVKPK010000042.1"/>
</dbReference>
<reference evidence="3" key="1">
    <citation type="submission" date="2023-07" db="EMBL/GenBank/DDBJ databases">
        <title>Whole-genome sequencing of a new Methanosarcina sp. Z-7115.</title>
        <authorList>
            <person name="Zhilina T.N."/>
            <person name="Merkel A.Y."/>
        </authorList>
    </citation>
    <scope>NUCLEOTIDE SEQUENCE [LARGE SCALE GENOMIC DNA]</scope>
    <source>
        <strain evidence="3">Z-7115</strain>
    </source>
</reference>
<keyword evidence="1" id="KW-0472">Membrane</keyword>
<keyword evidence="3" id="KW-1185">Reference proteome</keyword>
<protein>
    <recommendedName>
        <fullName evidence="4">DUF420 domain-containing protein</fullName>
    </recommendedName>
</protein>
<dbReference type="EMBL" id="JAVKPK010000042">
    <property type="protein sequence ID" value="MDR7666243.1"/>
    <property type="molecule type" value="Genomic_DNA"/>
</dbReference>
<organism evidence="2 3">
    <name type="scientific">Methanosarcina baikalica</name>
    <dbReference type="NCBI Taxonomy" id="3073890"/>
    <lineage>
        <taxon>Archaea</taxon>
        <taxon>Methanobacteriati</taxon>
        <taxon>Methanobacteriota</taxon>
        <taxon>Stenosarchaea group</taxon>
        <taxon>Methanomicrobia</taxon>
        <taxon>Methanosarcinales</taxon>
        <taxon>Methanosarcinaceae</taxon>
        <taxon>Methanosarcina</taxon>
    </lineage>
</organism>
<feature type="transmembrane region" description="Helical" evidence="1">
    <location>
        <begin position="13"/>
        <end position="30"/>
    </location>
</feature>
<evidence type="ECO:0000313" key="2">
    <source>
        <dbReference type="EMBL" id="MDR7666243.1"/>
    </source>
</evidence>
<feature type="transmembrane region" description="Helical" evidence="1">
    <location>
        <begin position="74"/>
        <end position="96"/>
    </location>
</feature>
<feature type="transmembrane region" description="Helical" evidence="1">
    <location>
        <begin position="108"/>
        <end position="130"/>
    </location>
</feature>
<proteinExistence type="predicted"/>
<name>A0ABU2D2N8_9EURY</name>
<keyword evidence="1" id="KW-1133">Transmembrane helix</keyword>
<evidence type="ECO:0008006" key="4">
    <source>
        <dbReference type="Google" id="ProtNLM"/>
    </source>
</evidence>
<evidence type="ECO:0000313" key="3">
    <source>
        <dbReference type="Proteomes" id="UP001246244"/>
    </source>
</evidence>
<feature type="transmembrane region" description="Helical" evidence="1">
    <location>
        <begin position="42"/>
        <end position="59"/>
    </location>
</feature>
<gene>
    <name evidence="2" type="ORF">RG963_10735</name>
</gene>
<evidence type="ECO:0000256" key="1">
    <source>
        <dbReference type="SAM" id="Phobius"/>
    </source>
</evidence>